<evidence type="ECO:0000256" key="2">
    <source>
        <dbReference type="ARBA" id="ARBA00005517"/>
    </source>
</evidence>
<dbReference type="SUPFAM" id="SSF53686">
    <property type="entry name" value="Tryptophan synthase beta subunit-like PLP-dependent enzymes"/>
    <property type="match status" value="1"/>
</dbReference>
<evidence type="ECO:0000256" key="8">
    <source>
        <dbReference type="PIRNR" id="PIRNR038945"/>
    </source>
</evidence>
<dbReference type="EC" id="4.2.3.1" evidence="7 8"/>
<evidence type="ECO:0000256" key="7">
    <source>
        <dbReference type="NCBIfam" id="TIGR00260"/>
    </source>
</evidence>
<keyword evidence="8" id="KW-0028">Amino-acid biosynthesis</keyword>
<dbReference type="GO" id="GO:0006565">
    <property type="term" value="P:L-serine catabolic process"/>
    <property type="evidence" value="ECO:0007669"/>
    <property type="project" value="TreeGrafter"/>
</dbReference>
<comment type="pathway">
    <text evidence="8">Amino-acid biosynthesis; L-threonine biosynthesis; L-threonine from L-aspartate: step 5/5.</text>
</comment>
<keyword evidence="5 8" id="KW-0456">Lyase</keyword>
<dbReference type="Proteomes" id="UP000190285">
    <property type="component" value="Unassembled WGS sequence"/>
</dbReference>
<dbReference type="NCBIfam" id="TIGR00260">
    <property type="entry name" value="thrC"/>
    <property type="match status" value="1"/>
</dbReference>
<name>A0A1T5MWN0_9FIRM</name>
<gene>
    <name evidence="13" type="ORF">SAMN02194393_05514</name>
</gene>
<evidence type="ECO:0000313" key="13">
    <source>
        <dbReference type="EMBL" id="SKC92607.1"/>
    </source>
</evidence>
<dbReference type="PANTHER" id="PTHR48078:SF6">
    <property type="entry name" value="L-THREONINE DEHYDRATASE CATABOLIC TDCB"/>
    <property type="match status" value="1"/>
</dbReference>
<organism evidence="13 14">
    <name type="scientific">Maledivibacter halophilus</name>
    <dbReference type="NCBI Taxonomy" id="36842"/>
    <lineage>
        <taxon>Bacteria</taxon>
        <taxon>Bacillati</taxon>
        <taxon>Bacillota</taxon>
        <taxon>Clostridia</taxon>
        <taxon>Peptostreptococcales</taxon>
        <taxon>Caminicellaceae</taxon>
        <taxon>Maledivibacter</taxon>
    </lineage>
</organism>
<sequence length="399" mass="44806">MKEVNLICTKCNKKFPIDKVHFRCDICNEPLELEEIKEGRIRKDNVFNQTIIERYADFFPFLDIDKDLSLGEGFTGLVESNKIAREIGIENLYFKNETQNPTWSFKDRGTIAGIQHAVKLGYKTIGTVSTGNMASSVAAYGAKANLKTYIFVYKDIADEKLNPIAIYNPRLIKVDGDYGKLYLESFKIGEENNIYFINSDVPFRIEGYKTIAFEICEQLDFDIPDYIVVPTSAGGDIRGIEKGFREFKNCGLIDKTPKIICAQASGCSPIYTAYKEKSDTVIKYENPSTIAHAIGNPTPPSGNQVLRMINWNRGTCVAVSDEEIIEAQGMLARTGIFGQPASAVPLAAVKKLREEDYIKKEERAVCIVTSTGLKYTAAFKKHNLRFEECNIKDLSKIVK</sequence>
<evidence type="ECO:0000256" key="9">
    <source>
        <dbReference type="PIRSR" id="PIRSR038945-1"/>
    </source>
</evidence>
<dbReference type="PIRSF" id="PIRSF038945">
    <property type="entry name" value="Thr_synthase"/>
    <property type="match status" value="1"/>
</dbReference>
<dbReference type="UniPathway" id="UPA00050">
    <property type="reaction ID" value="UER00065"/>
</dbReference>
<comment type="cofactor">
    <cofactor evidence="1 8 9">
        <name>pyridoxal 5'-phosphate</name>
        <dbReference type="ChEBI" id="CHEBI:597326"/>
    </cofactor>
</comment>
<dbReference type="GO" id="GO:0009097">
    <property type="term" value="P:isoleucine biosynthetic process"/>
    <property type="evidence" value="ECO:0007669"/>
    <property type="project" value="TreeGrafter"/>
</dbReference>
<evidence type="ECO:0000256" key="1">
    <source>
        <dbReference type="ARBA" id="ARBA00001933"/>
    </source>
</evidence>
<comment type="catalytic activity">
    <reaction evidence="6 8">
        <text>O-phospho-L-homoserine + H2O = L-threonine + phosphate</text>
        <dbReference type="Rhea" id="RHEA:10840"/>
        <dbReference type="ChEBI" id="CHEBI:15377"/>
        <dbReference type="ChEBI" id="CHEBI:43474"/>
        <dbReference type="ChEBI" id="CHEBI:57590"/>
        <dbReference type="ChEBI" id="CHEBI:57926"/>
        <dbReference type="EC" id="4.2.3.1"/>
    </reaction>
</comment>
<dbReference type="AlphaFoldDB" id="A0A1T5MWN0"/>
<evidence type="ECO:0000256" key="11">
    <source>
        <dbReference type="PIRSR" id="PIRSR038945-3"/>
    </source>
</evidence>
<dbReference type="Pfam" id="PF00291">
    <property type="entry name" value="PALP"/>
    <property type="match status" value="1"/>
</dbReference>
<evidence type="ECO:0000256" key="3">
    <source>
        <dbReference type="ARBA" id="ARBA00018679"/>
    </source>
</evidence>
<dbReference type="GO" id="GO:0004795">
    <property type="term" value="F:threonine synthase activity"/>
    <property type="evidence" value="ECO:0007669"/>
    <property type="project" value="UniProtKB-UniRule"/>
</dbReference>
<keyword evidence="4 8" id="KW-0663">Pyridoxal phosphate</keyword>
<dbReference type="OrthoDB" id="9778118at2"/>
<comment type="similarity">
    <text evidence="2 8">Belongs to the threonine synthase family.</text>
</comment>
<feature type="modified residue" description="N6-(pyridoxal phosphate)lysine" evidence="10">
    <location>
        <position position="106"/>
    </location>
</feature>
<dbReference type="InterPro" id="IPR004450">
    <property type="entry name" value="Thr_synthase-like"/>
</dbReference>
<dbReference type="InterPro" id="IPR050147">
    <property type="entry name" value="Ser/Thr_Dehydratase"/>
</dbReference>
<dbReference type="PANTHER" id="PTHR48078">
    <property type="entry name" value="THREONINE DEHYDRATASE, MITOCHONDRIAL-RELATED"/>
    <property type="match status" value="1"/>
</dbReference>
<keyword evidence="14" id="KW-1185">Reference proteome</keyword>
<evidence type="ECO:0000256" key="6">
    <source>
        <dbReference type="ARBA" id="ARBA00049144"/>
    </source>
</evidence>
<dbReference type="GO" id="GO:0003941">
    <property type="term" value="F:L-serine ammonia-lyase activity"/>
    <property type="evidence" value="ECO:0007669"/>
    <property type="project" value="TreeGrafter"/>
</dbReference>
<dbReference type="EMBL" id="FUZT01000030">
    <property type="protein sequence ID" value="SKC92607.1"/>
    <property type="molecule type" value="Genomic_DNA"/>
</dbReference>
<dbReference type="InterPro" id="IPR001926">
    <property type="entry name" value="TrpB-like_PALP"/>
</dbReference>
<dbReference type="GO" id="GO:0006567">
    <property type="term" value="P:L-threonine catabolic process"/>
    <property type="evidence" value="ECO:0007669"/>
    <property type="project" value="TreeGrafter"/>
</dbReference>
<feature type="domain" description="Tryptophan synthase beta chain-like PALP" evidence="12">
    <location>
        <begin position="69"/>
        <end position="369"/>
    </location>
</feature>
<protein>
    <recommendedName>
        <fullName evidence="3 7">Threonine synthase</fullName>
        <ecNumber evidence="7 8">4.2.3.1</ecNumber>
    </recommendedName>
</protein>
<accession>A0A1T5MWN0</accession>
<evidence type="ECO:0000259" key="12">
    <source>
        <dbReference type="Pfam" id="PF00291"/>
    </source>
</evidence>
<dbReference type="GO" id="GO:0009088">
    <property type="term" value="P:threonine biosynthetic process"/>
    <property type="evidence" value="ECO:0007669"/>
    <property type="project" value="UniProtKB-UniRule"/>
</dbReference>
<dbReference type="CDD" id="cd01563">
    <property type="entry name" value="Thr-synth_1"/>
    <property type="match status" value="1"/>
</dbReference>
<dbReference type="STRING" id="36842.SAMN02194393_05514"/>
<evidence type="ECO:0000313" key="14">
    <source>
        <dbReference type="Proteomes" id="UP000190285"/>
    </source>
</evidence>
<proteinExistence type="inferred from homology"/>
<keyword evidence="8" id="KW-0791">Threonine biosynthesis</keyword>
<feature type="binding site" evidence="9">
    <location>
        <position position="369"/>
    </location>
    <ligand>
        <name>pyridoxal 5'-phosphate</name>
        <dbReference type="ChEBI" id="CHEBI:597326"/>
    </ligand>
</feature>
<evidence type="ECO:0000256" key="5">
    <source>
        <dbReference type="ARBA" id="ARBA00023239"/>
    </source>
</evidence>
<dbReference type="Gene3D" id="3.40.50.1100">
    <property type="match status" value="2"/>
</dbReference>
<dbReference type="InterPro" id="IPR036052">
    <property type="entry name" value="TrpB-like_PALP_sf"/>
</dbReference>
<dbReference type="GO" id="GO:0004794">
    <property type="term" value="F:threonine deaminase activity"/>
    <property type="evidence" value="ECO:0007669"/>
    <property type="project" value="TreeGrafter"/>
</dbReference>
<reference evidence="13 14" key="1">
    <citation type="submission" date="2017-02" db="EMBL/GenBank/DDBJ databases">
        <authorList>
            <person name="Peterson S.W."/>
        </authorList>
    </citation>
    <scope>NUCLEOTIDE SEQUENCE [LARGE SCALE GENOMIC DNA]</scope>
    <source>
        <strain evidence="13 14">M1</strain>
    </source>
</reference>
<comment type="function">
    <text evidence="8">Catalyzes the gamma-elimination of phosphate from L-phosphohomoserine and the beta-addition of water to produce L-threonine.</text>
</comment>
<evidence type="ECO:0000256" key="4">
    <source>
        <dbReference type="ARBA" id="ARBA00022898"/>
    </source>
</evidence>
<dbReference type="RefSeq" id="WP_079496061.1">
    <property type="nucleotide sequence ID" value="NZ_FUZT01000030.1"/>
</dbReference>
<feature type="cross-link" description="Isoglutamyl lysine isopeptide (Lys-Gln) (interchain with Q-Cter in protein Pup)" evidence="11">
    <location>
        <position position="187"/>
    </location>
</feature>
<feature type="binding site" evidence="9">
    <location>
        <position position="132"/>
    </location>
    <ligand>
        <name>pyridoxal 5'-phosphate</name>
        <dbReference type="ChEBI" id="CHEBI:597326"/>
    </ligand>
</feature>
<dbReference type="InterPro" id="IPR026260">
    <property type="entry name" value="Thr_Synthase_bac/arc"/>
</dbReference>
<evidence type="ECO:0000256" key="10">
    <source>
        <dbReference type="PIRSR" id="PIRSR038945-2"/>
    </source>
</evidence>